<sequence length="123" mass="14322">MLLCYLSRQCDSRIGSLSTDSRPSCLASLHRSVLLKLLQWNEFYRSDLLFQSIMALSWSFSQNEKPFLSPPRRSLSKHWNPEKLDYVMSMLGFETLLVKIPSKMNRSPSLQPFDCSEIQLARF</sequence>
<dbReference type="EMBL" id="JAHRIQ010108001">
    <property type="protein sequence ID" value="MEQ2256804.1"/>
    <property type="molecule type" value="Genomic_DNA"/>
</dbReference>
<protein>
    <submittedName>
        <fullName evidence="1">Uncharacterized protein</fullName>
    </submittedName>
</protein>
<evidence type="ECO:0000313" key="2">
    <source>
        <dbReference type="Proteomes" id="UP001482620"/>
    </source>
</evidence>
<accession>A0ABV0VHT2</accession>
<dbReference type="Proteomes" id="UP001482620">
    <property type="component" value="Unassembled WGS sequence"/>
</dbReference>
<gene>
    <name evidence="1" type="ORF">ILYODFUR_027896</name>
</gene>
<evidence type="ECO:0000313" key="1">
    <source>
        <dbReference type="EMBL" id="MEQ2256804.1"/>
    </source>
</evidence>
<comment type="caution">
    <text evidence="1">The sequence shown here is derived from an EMBL/GenBank/DDBJ whole genome shotgun (WGS) entry which is preliminary data.</text>
</comment>
<reference evidence="1 2" key="1">
    <citation type="submission" date="2021-06" db="EMBL/GenBank/DDBJ databases">
        <authorList>
            <person name="Palmer J.M."/>
        </authorList>
    </citation>
    <scope>NUCLEOTIDE SEQUENCE [LARGE SCALE GENOMIC DNA]</scope>
    <source>
        <strain evidence="2">if_2019</strain>
        <tissue evidence="1">Muscle</tissue>
    </source>
</reference>
<organism evidence="1 2">
    <name type="scientific">Ilyodon furcidens</name>
    <name type="common">goldbreast splitfin</name>
    <dbReference type="NCBI Taxonomy" id="33524"/>
    <lineage>
        <taxon>Eukaryota</taxon>
        <taxon>Metazoa</taxon>
        <taxon>Chordata</taxon>
        <taxon>Craniata</taxon>
        <taxon>Vertebrata</taxon>
        <taxon>Euteleostomi</taxon>
        <taxon>Actinopterygii</taxon>
        <taxon>Neopterygii</taxon>
        <taxon>Teleostei</taxon>
        <taxon>Neoteleostei</taxon>
        <taxon>Acanthomorphata</taxon>
        <taxon>Ovalentaria</taxon>
        <taxon>Atherinomorphae</taxon>
        <taxon>Cyprinodontiformes</taxon>
        <taxon>Goodeidae</taxon>
        <taxon>Ilyodon</taxon>
    </lineage>
</organism>
<name>A0ABV0VHT2_9TELE</name>
<keyword evidence="2" id="KW-1185">Reference proteome</keyword>
<proteinExistence type="predicted"/>